<dbReference type="SUPFAM" id="SSF56801">
    <property type="entry name" value="Acetyl-CoA synthetase-like"/>
    <property type="match status" value="1"/>
</dbReference>
<evidence type="ECO:0000313" key="6">
    <source>
        <dbReference type="Proteomes" id="UP000053429"/>
    </source>
</evidence>
<feature type="region of interest" description="Disordered" evidence="3">
    <location>
        <begin position="683"/>
        <end position="704"/>
    </location>
</feature>
<organism evidence="5 6">
    <name type="scientific">Streptomyces caeruleatus</name>
    <dbReference type="NCBI Taxonomy" id="661399"/>
    <lineage>
        <taxon>Bacteria</taxon>
        <taxon>Bacillati</taxon>
        <taxon>Actinomycetota</taxon>
        <taxon>Actinomycetes</taxon>
        <taxon>Kitasatosporales</taxon>
        <taxon>Streptomycetaceae</taxon>
        <taxon>Streptomyces</taxon>
    </lineage>
</organism>
<dbReference type="GO" id="GO:0031177">
    <property type="term" value="F:phosphopantetheine binding"/>
    <property type="evidence" value="ECO:0007669"/>
    <property type="project" value="InterPro"/>
</dbReference>
<dbReference type="Gene3D" id="1.10.1200.10">
    <property type="entry name" value="ACP-like"/>
    <property type="match status" value="1"/>
</dbReference>
<dbReference type="InterPro" id="IPR042099">
    <property type="entry name" value="ANL_N_sf"/>
</dbReference>
<dbReference type="InterPro" id="IPR020806">
    <property type="entry name" value="PKS_PP-bd"/>
</dbReference>
<dbReference type="InterPro" id="IPR036736">
    <property type="entry name" value="ACP-like_sf"/>
</dbReference>
<keyword evidence="1" id="KW-0596">Phosphopantetheine</keyword>
<dbReference type="Pfam" id="PF00501">
    <property type="entry name" value="AMP-binding"/>
    <property type="match status" value="1"/>
</dbReference>
<sequence length="777" mass="82543">MVLTGWAAVLNRHTGQRDLLLGVDAARFAEASNADAPAGTGIVPLRVELRPEAPFAAELRRFYDHVVDVLRKPLVTRASVPLRAVTGPVSPQAVRRAAPDVALSMERDGADTVLSLHYNASLFMRTTAAWMLGHCAALLSEAVAKPEQPVRDLRVQDTPSAADAWPLPTPDGFTAPAPAERDETLVGRFRRTAAAQGDRIAVTGPSGTLTYRELDRSTSRTARRIPRAVGPGRVVGLLCAHDIGSVAGVWSVLKTGAAYVPLDPRQPDSRLTRLLLDADADAIVCDPDLADRAASLSRGIHVVPLDLSGPDTTADPTDAGDPGAGDPDPGDLDGGDPDALAYLLHTSGSSGRPKAVMQTQSNVLAHALVYATRIRIGPGDQVPLLARYNFDAAVMDLYGALLTGATLHVLDPLLPAAQLRDRLADAEASVVHCTPTLFRHLLGDLPPPEAAQPVAALRSVRVVVLGGEEATQQDLRGFLAAFPATSRLVNGLGPTECTMAVQHLAGRADLGGTVLPVGHPVEGVQVRLVDPDGHPTELCGELEIRGERIASGYWNQPEVTAAAFRTDADGTRCYRTGDLARRRADGALVFRGRKDRQIKIRGHRVEPGEIEAVLRGHPTVAEAVLTVDTRQSGARLVAHVTPATAFLPDVDELRGYLARILPEHAVPWRIVALERLPLGPTGKLDRSALPAPEEAVSRGAETPRTPTELAVAGIWCRVLGIASPELHGNFMASGGDSIRTLDLLVAVKDELGVEVPLTEFLAAPTIATLAHVIEREK</sequence>
<gene>
    <name evidence="5" type="ORF">AQJ67_34610</name>
</gene>
<dbReference type="EMBL" id="LMWY01000046">
    <property type="protein sequence ID" value="KUN95692.1"/>
    <property type="molecule type" value="Genomic_DNA"/>
</dbReference>
<dbReference type="Proteomes" id="UP000053429">
    <property type="component" value="Unassembled WGS sequence"/>
</dbReference>
<dbReference type="STRING" id="661399.AQJ67_34610"/>
<dbReference type="GO" id="GO:0005737">
    <property type="term" value="C:cytoplasm"/>
    <property type="evidence" value="ECO:0007669"/>
    <property type="project" value="TreeGrafter"/>
</dbReference>
<dbReference type="InterPro" id="IPR000873">
    <property type="entry name" value="AMP-dep_synth/lig_dom"/>
</dbReference>
<dbReference type="InterPro" id="IPR025110">
    <property type="entry name" value="AMP-bd_C"/>
</dbReference>
<dbReference type="SUPFAM" id="SSF52777">
    <property type="entry name" value="CoA-dependent acyltransferases"/>
    <property type="match status" value="1"/>
</dbReference>
<keyword evidence="6" id="KW-1185">Reference proteome</keyword>
<dbReference type="GO" id="GO:0044550">
    <property type="term" value="P:secondary metabolite biosynthetic process"/>
    <property type="evidence" value="ECO:0007669"/>
    <property type="project" value="TreeGrafter"/>
</dbReference>
<dbReference type="InterPro" id="IPR006162">
    <property type="entry name" value="Ppantetheine_attach_site"/>
</dbReference>
<dbReference type="PROSITE" id="PS00455">
    <property type="entry name" value="AMP_BINDING"/>
    <property type="match status" value="1"/>
</dbReference>
<evidence type="ECO:0000256" key="1">
    <source>
        <dbReference type="ARBA" id="ARBA00022450"/>
    </source>
</evidence>
<evidence type="ECO:0000313" key="5">
    <source>
        <dbReference type="EMBL" id="KUN95692.1"/>
    </source>
</evidence>
<comment type="caution">
    <text evidence="5">The sequence shown here is derived from an EMBL/GenBank/DDBJ whole genome shotgun (WGS) entry which is preliminary data.</text>
</comment>
<feature type="region of interest" description="Disordered" evidence="3">
    <location>
        <begin position="305"/>
        <end position="338"/>
    </location>
</feature>
<evidence type="ECO:0000256" key="3">
    <source>
        <dbReference type="SAM" id="MobiDB-lite"/>
    </source>
</evidence>
<dbReference type="Gene3D" id="3.30.300.30">
    <property type="match status" value="1"/>
</dbReference>
<feature type="domain" description="Carrier" evidence="4">
    <location>
        <begin position="702"/>
        <end position="777"/>
    </location>
</feature>
<dbReference type="Gene3D" id="3.30.559.30">
    <property type="entry name" value="Nonribosomal peptide synthetase, condensation domain"/>
    <property type="match status" value="1"/>
</dbReference>
<feature type="compositionally biased region" description="Low complexity" evidence="3">
    <location>
        <begin position="309"/>
        <end position="327"/>
    </location>
</feature>
<dbReference type="InterPro" id="IPR020845">
    <property type="entry name" value="AMP-binding_CS"/>
</dbReference>
<dbReference type="PANTHER" id="PTHR45527:SF1">
    <property type="entry name" value="FATTY ACID SYNTHASE"/>
    <property type="match status" value="1"/>
</dbReference>
<reference evidence="5 6" key="1">
    <citation type="submission" date="2015-10" db="EMBL/GenBank/DDBJ databases">
        <title>Draft genome sequence of Streptomyces caeruleatus NRRL B-24802, type strain for the species Streptomyces caeruleatus.</title>
        <authorList>
            <person name="Ruckert C."/>
            <person name="Winkler A."/>
            <person name="Kalinowski J."/>
            <person name="Kampfer P."/>
            <person name="Glaeser S."/>
        </authorList>
    </citation>
    <scope>NUCLEOTIDE SEQUENCE [LARGE SCALE GENOMIC DNA]</scope>
    <source>
        <strain evidence="5 6">NRRL B-24802</strain>
    </source>
</reference>
<dbReference type="GO" id="GO:0043041">
    <property type="term" value="P:amino acid activation for nonribosomal peptide biosynthetic process"/>
    <property type="evidence" value="ECO:0007669"/>
    <property type="project" value="TreeGrafter"/>
</dbReference>
<dbReference type="NCBIfam" id="TIGR01733">
    <property type="entry name" value="AA-adenyl-dom"/>
    <property type="match status" value="1"/>
</dbReference>
<dbReference type="InterPro" id="IPR010071">
    <property type="entry name" value="AA_adenyl_dom"/>
</dbReference>
<dbReference type="PROSITE" id="PS50075">
    <property type="entry name" value="CARRIER"/>
    <property type="match status" value="1"/>
</dbReference>
<evidence type="ECO:0000259" key="4">
    <source>
        <dbReference type="PROSITE" id="PS50075"/>
    </source>
</evidence>
<dbReference type="PROSITE" id="PS00012">
    <property type="entry name" value="PHOSPHOPANTETHEINE"/>
    <property type="match status" value="1"/>
</dbReference>
<dbReference type="GO" id="GO:0017000">
    <property type="term" value="P:antibiotic biosynthetic process"/>
    <property type="evidence" value="ECO:0007669"/>
    <property type="project" value="UniProtKB-ARBA"/>
</dbReference>
<dbReference type="Gene3D" id="3.40.50.12780">
    <property type="entry name" value="N-terminal domain of ligase-like"/>
    <property type="match status" value="1"/>
</dbReference>
<dbReference type="InterPro" id="IPR045851">
    <property type="entry name" value="AMP-bd_C_sf"/>
</dbReference>
<dbReference type="CDD" id="cd05930">
    <property type="entry name" value="A_NRPS"/>
    <property type="match status" value="1"/>
</dbReference>
<dbReference type="AlphaFoldDB" id="A0A101TNP8"/>
<dbReference type="Pfam" id="PF00550">
    <property type="entry name" value="PP-binding"/>
    <property type="match status" value="1"/>
</dbReference>
<protein>
    <recommendedName>
        <fullName evidence="4">Carrier domain-containing protein</fullName>
    </recommendedName>
</protein>
<dbReference type="Pfam" id="PF13193">
    <property type="entry name" value="AMP-binding_C"/>
    <property type="match status" value="1"/>
</dbReference>
<accession>A0A101TNP8</accession>
<keyword evidence="2" id="KW-0597">Phosphoprotein</keyword>
<name>A0A101TNP8_9ACTN</name>
<dbReference type="SMART" id="SM00823">
    <property type="entry name" value="PKS_PP"/>
    <property type="match status" value="1"/>
</dbReference>
<dbReference type="PANTHER" id="PTHR45527">
    <property type="entry name" value="NONRIBOSOMAL PEPTIDE SYNTHETASE"/>
    <property type="match status" value="1"/>
</dbReference>
<evidence type="ECO:0000256" key="2">
    <source>
        <dbReference type="ARBA" id="ARBA00022553"/>
    </source>
</evidence>
<dbReference type="InterPro" id="IPR009081">
    <property type="entry name" value="PP-bd_ACP"/>
</dbReference>
<proteinExistence type="predicted"/>
<dbReference type="SUPFAM" id="SSF47336">
    <property type="entry name" value="ACP-like"/>
    <property type="match status" value="1"/>
</dbReference>